<evidence type="ECO:0000256" key="1">
    <source>
        <dbReference type="ARBA" id="ARBA00004141"/>
    </source>
</evidence>
<dbReference type="PANTHER" id="PTHR37422">
    <property type="entry name" value="TEICHURONIC ACID BIOSYNTHESIS PROTEIN TUAE"/>
    <property type="match status" value="1"/>
</dbReference>
<evidence type="ECO:0000256" key="2">
    <source>
        <dbReference type="ARBA" id="ARBA00022692"/>
    </source>
</evidence>
<evidence type="ECO:0000313" key="7">
    <source>
        <dbReference type="EMBL" id="GGH41173.1"/>
    </source>
</evidence>
<evidence type="ECO:0000259" key="6">
    <source>
        <dbReference type="Pfam" id="PF04932"/>
    </source>
</evidence>
<keyword evidence="4 5" id="KW-0472">Membrane</keyword>
<feature type="transmembrane region" description="Helical" evidence="5">
    <location>
        <begin position="115"/>
        <end position="135"/>
    </location>
</feature>
<dbReference type="InterPro" id="IPR051533">
    <property type="entry name" value="WaaL-like"/>
</dbReference>
<dbReference type="EMBL" id="BMJY01000004">
    <property type="protein sequence ID" value="GGH41173.1"/>
    <property type="molecule type" value="Genomic_DNA"/>
</dbReference>
<protein>
    <recommendedName>
        <fullName evidence="6">O-antigen ligase-related domain-containing protein</fullName>
    </recommendedName>
</protein>
<name>A0A917IEB7_9MICO</name>
<dbReference type="Proteomes" id="UP000657592">
    <property type="component" value="Unassembled WGS sequence"/>
</dbReference>
<gene>
    <name evidence="7" type="ORF">GCM10010921_13570</name>
</gene>
<evidence type="ECO:0000256" key="3">
    <source>
        <dbReference type="ARBA" id="ARBA00022989"/>
    </source>
</evidence>
<feature type="transmembrane region" description="Helical" evidence="5">
    <location>
        <begin position="21"/>
        <end position="38"/>
    </location>
</feature>
<feature type="transmembrane region" description="Helical" evidence="5">
    <location>
        <begin position="390"/>
        <end position="408"/>
    </location>
</feature>
<reference evidence="7" key="2">
    <citation type="submission" date="2020-09" db="EMBL/GenBank/DDBJ databases">
        <authorList>
            <person name="Sun Q."/>
            <person name="Zhou Y."/>
        </authorList>
    </citation>
    <scope>NUCLEOTIDE SEQUENCE</scope>
    <source>
        <strain evidence="7">CGMCC 1.15794</strain>
    </source>
</reference>
<feature type="transmembrane region" description="Helical" evidence="5">
    <location>
        <begin position="222"/>
        <end position="239"/>
    </location>
</feature>
<feature type="transmembrane region" description="Helical" evidence="5">
    <location>
        <begin position="352"/>
        <end position="378"/>
    </location>
</feature>
<dbReference type="Pfam" id="PF04932">
    <property type="entry name" value="Wzy_C"/>
    <property type="match status" value="1"/>
</dbReference>
<dbReference type="AlphaFoldDB" id="A0A917IEB7"/>
<comment type="subcellular location">
    <subcellularLocation>
        <location evidence="1">Membrane</location>
        <topology evidence="1">Multi-pass membrane protein</topology>
    </subcellularLocation>
</comment>
<keyword evidence="2 5" id="KW-0812">Transmembrane</keyword>
<proteinExistence type="predicted"/>
<feature type="transmembrane region" description="Helical" evidence="5">
    <location>
        <begin position="50"/>
        <end position="71"/>
    </location>
</feature>
<feature type="transmembrane region" description="Helical" evidence="5">
    <location>
        <begin position="83"/>
        <end position="109"/>
    </location>
</feature>
<organism evidence="7 8">
    <name type="scientific">Microbacterium album</name>
    <dbReference type="NCBI Taxonomy" id="2053191"/>
    <lineage>
        <taxon>Bacteria</taxon>
        <taxon>Bacillati</taxon>
        <taxon>Actinomycetota</taxon>
        <taxon>Actinomycetes</taxon>
        <taxon>Micrococcales</taxon>
        <taxon>Microbacteriaceae</taxon>
        <taxon>Microbacterium</taxon>
    </lineage>
</organism>
<sequence length="452" mass="47945">MLTKRTRRALGAHGQQQQRDTVLGAWCVLAGPLIALAGGRWGTYIGLPGAPIFLTDLLFAGGAALMIVSRLRGSTRAASNPPTTLYVVMAMCFGAVLMIGIASASVWSLNVVRDAVPFIYLLALPLYVAACEAIPRDRILRAAMLATSFHAVWYFAAVFKMISPVQVPGVGVDVFDTRGDFDGIVCGIAIALLLSSGRRHLLLKLAIAAMALAAMVSQGSRAGLVGGLIILAFAASARTRWAHLPQRRAGVLVATAHFAVASLIVLVSLAPALPEWAGGLQRVLVTDLSGQSSEQNTTTARFQAWGLIVDYVNASASARWFGYGFGSDVVMDSGALAYLSGNPAVRAAHSFFFTWLGFTGWVGVVLAALGLTALTLACLRRMRREMSSSLAAGTIVSIIAAGFIGVLLESPFGYLTLVFFAALSLTRPWAPAREGSVQRDRYVPGVRRMHAH</sequence>
<feature type="transmembrane region" description="Helical" evidence="5">
    <location>
        <begin position="251"/>
        <end position="273"/>
    </location>
</feature>
<reference evidence="7" key="1">
    <citation type="journal article" date="2014" name="Int. J. Syst. Evol. Microbiol.">
        <title>Complete genome sequence of Corynebacterium casei LMG S-19264T (=DSM 44701T), isolated from a smear-ripened cheese.</title>
        <authorList>
            <consortium name="US DOE Joint Genome Institute (JGI-PGF)"/>
            <person name="Walter F."/>
            <person name="Albersmeier A."/>
            <person name="Kalinowski J."/>
            <person name="Ruckert C."/>
        </authorList>
    </citation>
    <scope>NUCLEOTIDE SEQUENCE</scope>
    <source>
        <strain evidence="7">CGMCC 1.15794</strain>
    </source>
</reference>
<comment type="caution">
    <text evidence="7">The sequence shown here is derived from an EMBL/GenBank/DDBJ whole genome shotgun (WGS) entry which is preliminary data.</text>
</comment>
<keyword evidence="3 5" id="KW-1133">Transmembrane helix</keyword>
<feature type="domain" description="O-antigen ligase-related" evidence="6">
    <location>
        <begin position="207"/>
        <end position="367"/>
    </location>
</feature>
<evidence type="ECO:0000256" key="4">
    <source>
        <dbReference type="ARBA" id="ARBA00023136"/>
    </source>
</evidence>
<feature type="transmembrane region" description="Helical" evidence="5">
    <location>
        <begin position="414"/>
        <end position="430"/>
    </location>
</feature>
<dbReference type="InterPro" id="IPR007016">
    <property type="entry name" value="O-antigen_ligase-rel_domated"/>
</dbReference>
<accession>A0A917IEB7</accession>
<evidence type="ECO:0000256" key="5">
    <source>
        <dbReference type="SAM" id="Phobius"/>
    </source>
</evidence>
<feature type="transmembrane region" description="Helical" evidence="5">
    <location>
        <begin position="142"/>
        <end position="163"/>
    </location>
</feature>
<dbReference type="GO" id="GO:0016020">
    <property type="term" value="C:membrane"/>
    <property type="evidence" value="ECO:0007669"/>
    <property type="project" value="UniProtKB-SubCell"/>
</dbReference>
<keyword evidence="8" id="KW-1185">Reference proteome</keyword>
<dbReference type="PANTHER" id="PTHR37422:SF23">
    <property type="entry name" value="TEICHURONIC ACID BIOSYNTHESIS PROTEIN TUAE"/>
    <property type="match status" value="1"/>
</dbReference>
<evidence type="ECO:0000313" key="8">
    <source>
        <dbReference type="Proteomes" id="UP000657592"/>
    </source>
</evidence>